<dbReference type="InterPro" id="IPR001841">
    <property type="entry name" value="Znf_RING"/>
</dbReference>
<comment type="catalytic activity">
    <reaction evidence="1">
        <text>S-ubiquitinyl-[E2 ubiquitin-conjugating enzyme]-L-cysteine + [acceptor protein]-L-lysine = [E2 ubiquitin-conjugating enzyme]-L-cysteine + N(6)-ubiquitinyl-[acceptor protein]-L-lysine.</text>
        <dbReference type="EC" id="2.3.2.27"/>
    </reaction>
</comment>
<keyword evidence="8" id="KW-0833">Ubl conjugation pathway</keyword>
<comment type="subcellular location">
    <subcellularLocation>
        <location evidence="2">Membrane</location>
        <topology evidence="2">Multi-pass membrane protein</topology>
    </subcellularLocation>
</comment>
<sequence length="298" mass="33135">MKMMIGAGAYCALTRNPLLLLSRSFNIFPKLTPLQFPTTPSPSFPSFNRFPSLFPQLCIRHSRLSTLPHNDSGGFGGDSGSGGWDPGDNDSDDGGGKWSFLSCIAKKTEPMNTLVLSAFLVFGFSCIVVGGQALVEVPFLLFGLTMVCLSLNEFFDAVFSFWIYLIVFGALFCIVQIIALAYALTQPLRIREGASEDDIKSLPMYRFCQPNVMIMVDKNKTQLEARTGSHNRSHISELSLHPDDSECCICLCPYVDGTELYRLPCTHHFHCECIGRWLRTKATCPLCKFNIRIGDIMV</sequence>
<evidence type="ECO:0000256" key="4">
    <source>
        <dbReference type="ARBA" id="ARBA00022679"/>
    </source>
</evidence>
<evidence type="ECO:0000313" key="15">
    <source>
        <dbReference type="EMBL" id="RHN47656.1"/>
    </source>
</evidence>
<reference evidence="15" key="1">
    <citation type="journal article" date="2018" name="Nat. Plants">
        <title>Whole-genome landscape of Medicago truncatula symbiotic genes.</title>
        <authorList>
            <person name="Pecrix Y."/>
            <person name="Gamas P."/>
            <person name="Carrere S."/>
        </authorList>
    </citation>
    <scope>NUCLEOTIDE SEQUENCE</scope>
    <source>
        <tissue evidence="15">Leaves</tissue>
    </source>
</reference>
<dbReference type="PROSITE" id="PS50089">
    <property type="entry name" value="ZF_RING_2"/>
    <property type="match status" value="1"/>
</dbReference>
<evidence type="ECO:0000256" key="12">
    <source>
        <dbReference type="PROSITE-ProRule" id="PRU00175"/>
    </source>
</evidence>
<dbReference type="GO" id="GO:0061630">
    <property type="term" value="F:ubiquitin protein ligase activity"/>
    <property type="evidence" value="ECO:0007669"/>
    <property type="project" value="UniProtKB-EC"/>
</dbReference>
<organism evidence="15">
    <name type="scientific">Medicago truncatula</name>
    <name type="common">Barrel medic</name>
    <name type="synonym">Medicago tribuloides</name>
    <dbReference type="NCBI Taxonomy" id="3880"/>
    <lineage>
        <taxon>Eukaryota</taxon>
        <taxon>Viridiplantae</taxon>
        <taxon>Streptophyta</taxon>
        <taxon>Embryophyta</taxon>
        <taxon>Tracheophyta</taxon>
        <taxon>Spermatophyta</taxon>
        <taxon>Magnoliopsida</taxon>
        <taxon>eudicotyledons</taxon>
        <taxon>Gunneridae</taxon>
        <taxon>Pentapetalae</taxon>
        <taxon>rosids</taxon>
        <taxon>fabids</taxon>
        <taxon>Fabales</taxon>
        <taxon>Fabaceae</taxon>
        <taxon>Papilionoideae</taxon>
        <taxon>50 kb inversion clade</taxon>
        <taxon>NPAAA clade</taxon>
        <taxon>Hologalegina</taxon>
        <taxon>IRL clade</taxon>
        <taxon>Trifolieae</taxon>
        <taxon>Medicago</taxon>
    </lineage>
</organism>
<dbReference type="PANTHER" id="PTHR45977">
    <property type="entry name" value="TARGET OF ERK KINASE MPK-1"/>
    <property type="match status" value="1"/>
</dbReference>
<keyword evidence="11 13" id="KW-0472">Membrane</keyword>
<gene>
    <name evidence="15" type="ORF">MtrunA17_Chr7g0255331</name>
</gene>
<evidence type="ECO:0000256" key="10">
    <source>
        <dbReference type="ARBA" id="ARBA00022989"/>
    </source>
</evidence>
<feature type="transmembrane region" description="Helical" evidence="13">
    <location>
        <begin position="114"/>
        <end position="141"/>
    </location>
</feature>
<dbReference type="SUPFAM" id="SSF57850">
    <property type="entry name" value="RING/U-box"/>
    <property type="match status" value="1"/>
</dbReference>
<dbReference type="Gene3D" id="3.30.40.10">
    <property type="entry name" value="Zinc/RING finger domain, C3HC4 (zinc finger)"/>
    <property type="match status" value="1"/>
</dbReference>
<comment type="caution">
    <text evidence="15">The sequence shown here is derived from an EMBL/GenBank/DDBJ whole genome shotgun (WGS) entry which is preliminary data.</text>
</comment>
<dbReference type="Gramene" id="rna42279">
    <property type="protein sequence ID" value="RHN47656.1"/>
    <property type="gene ID" value="gene42279"/>
</dbReference>
<dbReference type="OrthoDB" id="8062037at2759"/>
<dbReference type="SMART" id="SM00184">
    <property type="entry name" value="RING"/>
    <property type="match status" value="1"/>
</dbReference>
<proteinExistence type="predicted"/>
<evidence type="ECO:0000256" key="9">
    <source>
        <dbReference type="ARBA" id="ARBA00022833"/>
    </source>
</evidence>
<evidence type="ECO:0000256" key="7">
    <source>
        <dbReference type="ARBA" id="ARBA00022771"/>
    </source>
</evidence>
<evidence type="ECO:0000256" key="3">
    <source>
        <dbReference type="ARBA" id="ARBA00012483"/>
    </source>
</evidence>
<evidence type="ECO:0000256" key="11">
    <source>
        <dbReference type="ARBA" id="ARBA00023136"/>
    </source>
</evidence>
<evidence type="ECO:0000256" key="5">
    <source>
        <dbReference type="ARBA" id="ARBA00022692"/>
    </source>
</evidence>
<keyword evidence="7 12" id="KW-0863">Zinc-finger</keyword>
<name>A0A396H2S0_MEDTR</name>
<dbReference type="AlphaFoldDB" id="A0A396H2S0"/>
<protein>
    <recommendedName>
        <fullName evidence="3">RING-type E3 ubiquitin transferase</fullName>
        <ecNumber evidence="3">2.3.2.27</ecNumber>
    </recommendedName>
</protein>
<keyword evidence="10 13" id="KW-1133">Transmembrane helix</keyword>
<dbReference type="InterPro" id="IPR013083">
    <property type="entry name" value="Znf_RING/FYVE/PHD"/>
</dbReference>
<dbReference type="Proteomes" id="UP000265566">
    <property type="component" value="Chromosome 7"/>
</dbReference>
<dbReference type="Pfam" id="PF13639">
    <property type="entry name" value="zf-RING_2"/>
    <property type="match status" value="1"/>
</dbReference>
<keyword evidence="9" id="KW-0862">Zinc</keyword>
<feature type="domain" description="RING-type" evidence="14">
    <location>
        <begin position="247"/>
        <end position="288"/>
    </location>
</feature>
<feature type="transmembrane region" description="Helical" evidence="13">
    <location>
        <begin position="161"/>
        <end position="184"/>
    </location>
</feature>
<dbReference type="EMBL" id="PSQE01000007">
    <property type="protein sequence ID" value="RHN47656.1"/>
    <property type="molecule type" value="Genomic_DNA"/>
</dbReference>
<keyword evidence="4" id="KW-0808">Transferase</keyword>
<dbReference type="GO" id="GO:0008270">
    <property type="term" value="F:zinc ion binding"/>
    <property type="evidence" value="ECO:0007669"/>
    <property type="project" value="UniProtKB-KW"/>
</dbReference>
<dbReference type="GO" id="GO:0016020">
    <property type="term" value="C:membrane"/>
    <property type="evidence" value="ECO:0007669"/>
    <property type="project" value="UniProtKB-SubCell"/>
</dbReference>
<evidence type="ECO:0000256" key="6">
    <source>
        <dbReference type="ARBA" id="ARBA00022723"/>
    </source>
</evidence>
<evidence type="ECO:0000256" key="8">
    <source>
        <dbReference type="ARBA" id="ARBA00022786"/>
    </source>
</evidence>
<dbReference type="PANTHER" id="PTHR45977:SF19">
    <property type="entry name" value="RING-TYPE DOMAIN-CONTAINING PROTEIN"/>
    <property type="match status" value="1"/>
</dbReference>
<evidence type="ECO:0000256" key="2">
    <source>
        <dbReference type="ARBA" id="ARBA00004141"/>
    </source>
</evidence>
<accession>A0A396H2S0</accession>
<evidence type="ECO:0000256" key="1">
    <source>
        <dbReference type="ARBA" id="ARBA00000900"/>
    </source>
</evidence>
<evidence type="ECO:0000259" key="14">
    <source>
        <dbReference type="PROSITE" id="PS50089"/>
    </source>
</evidence>
<keyword evidence="6" id="KW-0479">Metal-binding</keyword>
<evidence type="ECO:0000256" key="13">
    <source>
        <dbReference type="SAM" id="Phobius"/>
    </source>
</evidence>
<keyword evidence="5 13" id="KW-0812">Transmembrane</keyword>
<dbReference type="EC" id="2.3.2.27" evidence="3"/>